<dbReference type="PRINTS" id="PR01262">
    <property type="entry name" value="INNEXIN"/>
</dbReference>
<evidence type="ECO:0000256" key="4">
    <source>
        <dbReference type="ARBA" id="ARBA00022475"/>
    </source>
</evidence>
<evidence type="ECO:0000256" key="1">
    <source>
        <dbReference type="ARBA" id="ARBA00004610"/>
    </source>
</evidence>
<keyword evidence="5 12" id="KW-0812">Transmembrane</keyword>
<name>A0AAN5C6N2_9BILA</name>
<feature type="transmembrane region" description="Helical" evidence="12">
    <location>
        <begin position="207"/>
        <end position="227"/>
    </location>
</feature>
<keyword evidence="15" id="KW-1185">Reference proteome</keyword>
<organism evidence="14 15">
    <name type="scientific">Pristionchus mayeri</name>
    <dbReference type="NCBI Taxonomy" id="1317129"/>
    <lineage>
        <taxon>Eukaryota</taxon>
        <taxon>Metazoa</taxon>
        <taxon>Ecdysozoa</taxon>
        <taxon>Nematoda</taxon>
        <taxon>Chromadorea</taxon>
        <taxon>Rhabditida</taxon>
        <taxon>Rhabditina</taxon>
        <taxon>Diplogasteromorpha</taxon>
        <taxon>Diplogasteroidea</taxon>
        <taxon>Neodiplogasteridae</taxon>
        <taxon>Pristionchus</taxon>
    </lineage>
</organism>
<keyword evidence="10 12" id="KW-0472">Membrane</keyword>
<keyword evidence="3 12" id="KW-0813">Transport</keyword>
<proteinExistence type="inferred from homology"/>
<reference evidence="15" key="1">
    <citation type="submission" date="2022-10" db="EMBL/GenBank/DDBJ databases">
        <title>Genome assembly of Pristionchus species.</title>
        <authorList>
            <person name="Yoshida K."/>
            <person name="Sommer R.J."/>
        </authorList>
    </citation>
    <scope>NUCLEOTIDE SEQUENCE [LARGE SCALE GENOMIC DNA]</scope>
    <source>
        <strain evidence="15">RS5460</strain>
    </source>
</reference>
<keyword evidence="11 12" id="KW-0407">Ion channel</keyword>
<feature type="compositionally biased region" description="Polar residues" evidence="13">
    <location>
        <begin position="473"/>
        <end position="499"/>
    </location>
</feature>
<comment type="subcellular location">
    <subcellularLocation>
        <location evidence="1">Cell junction</location>
        <location evidence="1">Gap junction</location>
    </subcellularLocation>
    <subcellularLocation>
        <location evidence="2 12">Cell membrane</location>
        <topology evidence="2 12">Multi-pass membrane protein</topology>
    </subcellularLocation>
</comment>
<keyword evidence="9 12" id="KW-0406">Ion transport</keyword>
<sequence length="499" mass="57813">ILLEVSFSLEEQIGHRLATMLTIPFLSNYIEKVVTKQLLADNVDTLNYYVTSLLLAFFSFAISCKQYFGTPIQCWVPNEFKGGWEKYAEDYCFISNSYHVPFEEEHIKNHHRGDHLSYYRWVPIMLALQAVFFFLPNYLWNLMSNNCAFNPRHYVEEATKVKALSGAAREKELEALADQFMEGVSIFGGDQYNRRGVVARPGWNCTYLYLFTKALYVVNVIGQMILLNSFLGGTYWSWGADTLGDIVTGREWQEAEVFPRVILCDFTVRVLAQMHTYTVQCVIMMNMINEKLYLFIYIWFLFLIALTLANFFYYLITLSIPSLRTRLVFWSIDRKRIRLSRHQTDRFIFDCLHPDGVLLLIFIREHVGGRVATELTHKLMHKHQSANGSISSRSSDGDHCTMESLEKKPFINSMPLTHFDRYDPPPKNHQLAAPKYPHISPNHTMESAPPVDEFDRYTTMRMDDRSILPRPSPRTTNHLANGLDQTDLPTARNSTPTDV</sequence>
<dbReference type="PROSITE" id="PS51013">
    <property type="entry name" value="PANNEXIN"/>
    <property type="match status" value="1"/>
</dbReference>
<evidence type="ECO:0000256" key="12">
    <source>
        <dbReference type="RuleBase" id="RU010713"/>
    </source>
</evidence>
<keyword evidence="4" id="KW-1003">Cell membrane</keyword>
<comment type="similarity">
    <text evidence="12">Belongs to the pannexin family.</text>
</comment>
<evidence type="ECO:0000256" key="11">
    <source>
        <dbReference type="ARBA" id="ARBA00023303"/>
    </source>
</evidence>
<evidence type="ECO:0000256" key="8">
    <source>
        <dbReference type="ARBA" id="ARBA00022989"/>
    </source>
</evidence>
<evidence type="ECO:0000313" key="15">
    <source>
        <dbReference type="Proteomes" id="UP001328107"/>
    </source>
</evidence>
<evidence type="ECO:0000256" key="13">
    <source>
        <dbReference type="SAM" id="MobiDB-lite"/>
    </source>
</evidence>
<dbReference type="EMBL" id="BTRK01000001">
    <property type="protein sequence ID" value="GMR31922.1"/>
    <property type="molecule type" value="Genomic_DNA"/>
</dbReference>
<dbReference type="PANTHER" id="PTHR11893:SF20">
    <property type="entry name" value="INNEXIN-3"/>
    <property type="match status" value="1"/>
</dbReference>
<evidence type="ECO:0000256" key="10">
    <source>
        <dbReference type="ARBA" id="ARBA00023136"/>
    </source>
</evidence>
<feature type="region of interest" description="Disordered" evidence="13">
    <location>
        <begin position="463"/>
        <end position="499"/>
    </location>
</feature>
<evidence type="ECO:0000256" key="3">
    <source>
        <dbReference type="ARBA" id="ARBA00022448"/>
    </source>
</evidence>
<evidence type="ECO:0000256" key="9">
    <source>
        <dbReference type="ARBA" id="ARBA00023065"/>
    </source>
</evidence>
<dbReference type="AlphaFoldDB" id="A0AAN5C6N2"/>
<feature type="transmembrane region" description="Helical" evidence="12">
    <location>
        <begin position="292"/>
        <end position="316"/>
    </location>
</feature>
<comment type="function">
    <text evidence="12">Structural component of the gap junctions.</text>
</comment>
<evidence type="ECO:0000256" key="7">
    <source>
        <dbReference type="ARBA" id="ARBA00022949"/>
    </source>
</evidence>
<dbReference type="Pfam" id="PF00876">
    <property type="entry name" value="Innexin"/>
    <property type="match status" value="1"/>
</dbReference>
<feature type="transmembrane region" description="Helical" evidence="12">
    <location>
        <begin position="118"/>
        <end position="135"/>
    </location>
</feature>
<evidence type="ECO:0000256" key="2">
    <source>
        <dbReference type="ARBA" id="ARBA00004651"/>
    </source>
</evidence>
<keyword evidence="8 12" id="KW-1133">Transmembrane helix</keyword>
<comment type="caution">
    <text evidence="14">The sequence shown here is derived from an EMBL/GenBank/DDBJ whole genome shotgun (WGS) entry which is preliminary data.</text>
</comment>
<keyword evidence="7" id="KW-0965">Cell junction</keyword>
<dbReference type="GO" id="GO:0005921">
    <property type="term" value="C:gap junction"/>
    <property type="evidence" value="ECO:0007669"/>
    <property type="project" value="UniProtKB-SubCell"/>
</dbReference>
<keyword evidence="6" id="KW-0303">Gap junction</keyword>
<gene>
    <name evidence="12" type="primary">inx</name>
    <name evidence="14" type="ORF">PMAYCL1PPCAC_02117</name>
</gene>
<dbReference type="GO" id="GO:0005886">
    <property type="term" value="C:plasma membrane"/>
    <property type="evidence" value="ECO:0007669"/>
    <property type="project" value="UniProtKB-SubCell"/>
</dbReference>
<evidence type="ECO:0000256" key="6">
    <source>
        <dbReference type="ARBA" id="ARBA00022868"/>
    </source>
</evidence>
<dbReference type="InterPro" id="IPR000990">
    <property type="entry name" value="Innexin"/>
</dbReference>
<evidence type="ECO:0000313" key="14">
    <source>
        <dbReference type="EMBL" id="GMR31922.1"/>
    </source>
</evidence>
<accession>A0AAN5C6N2</accession>
<feature type="transmembrane region" description="Helical" evidence="12">
    <location>
        <begin position="46"/>
        <end position="64"/>
    </location>
</feature>
<dbReference type="GO" id="GO:0005243">
    <property type="term" value="F:gap junction channel activity"/>
    <property type="evidence" value="ECO:0007669"/>
    <property type="project" value="TreeGrafter"/>
</dbReference>
<dbReference type="Proteomes" id="UP001328107">
    <property type="component" value="Unassembled WGS sequence"/>
</dbReference>
<feature type="non-terminal residue" evidence="14">
    <location>
        <position position="1"/>
    </location>
</feature>
<dbReference type="PANTHER" id="PTHR11893">
    <property type="entry name" value="INNEXIN"/>
    <property type="match status" value="1"/>
</dbReference>
<dbReference type="GO" id="GO:0034220">
    <property type="term" value="P:monoatomic ion transmembrane transport"/>
    <property type="evidence" value="ECO:0007669"/>
    <property type="project" value="UniProtKB-KW"/>
</dbReference>
<evidence type="ECO:0000256" key="5">
    <source>
        <dbReference type="ARBA" id="ARBA00022692"/>
    </source>
</evidence>
<protein>
    <recommendedName>
        <fullName evidence="12">Innexin</fullName>
    </recommendedName>
</protein>